<protein>
    <submittedName>
        <fullName evidence="1">DUF1810 domain-containing protein</fullName>
    </submittedName>
</protein>
<reference evidence="2" key="2">
    <citation type="submission" date="2018-10" db="EMBL/GenBank/DDBJ databases">
        <authorList>
            <person name="Wang Y."/>
            <person name="Wang J."/>
            <person name="Yang X."/>
            <person name="Wang Z."/>
            <person name="Huang Y."/>
        </authorList>
    </citation>
    <scope>NUCLEOTIDE SEQUENCE [LARGE SCALE GENOMIC DNA]</scope>
    <source>
        <strain evidence="2">J015</strain>
    </source>
</reference>
<comment type="caution">
    <text evidence="1">The sequence shown here is derived from an EMBL/GenBank/DDBJ whole genome shotgun (WGS) entry which is preliminary data.</text>
</comment>
<dbReference type="Gene3D" id="1.25.40.380">
    <property type="entry name" value="Protein of unknown function DUF1810"/>
    <property type="match status" value="1"/>
</dbReference>
<dbReference type="Proteomes" id="UP000273159">
    <property type="component" value="Unassembled WGS sequence"/>
</dbReference>
<sequence length="152" mass="16427">MNDPYDLERFVTAQDSGGTGAGGTYAQALAELQLGNKTGHWMWFIFPQLAGLGQSPTSRKFAITSLDEARAYLDHEVLGPRLLECCQALTNHAGRAAQEILGGVDARKLHSSMTLFLRAAPGETVFKTILAQFFDGQPDEATDALLAQQDAD</sequence>
<dbReference type="AlphaFoldDB" id="A0A3B0FWQ1"/>
<gene>
    <name evidence="1" type="ORF">D7Z96_10055</name>
</gene>
<name>A0A3B0FWQ1_PSEPS</name>
<evidence type="ECO:0000313" key="1">
    <source>
        <dbReference type="EMBL" id="RKO24199.1"/>
    </source>
</evidence>
<dbReference type="InterPro" id="IPR014937">
    <property type="entry name" value="DUF1810"/>
</dbReference>
<dbReference type="InterPro" id="IPR036287">
    <property type="entry name" value="Rv1873-like_sf"/>
</dbReference>
<dbReference type="EMBL" id="RBNH01000007">
    <property type="protein sequence ID" value="RKO24199.1"/>
    <property type="molecule type" value="Genomic_DNA"/>
</dbReference>
<dbReference type="PIRSF" id="PIRSF008546">
    <property type="entry name" value="UCP008546"/>
    <property type="match status" value="1"/>
</dbReference>
<reference evidence="1 2" key="1">
    <citation type="submission" date="2018-10" db="EMBL/GenBank/DDBJ databases">
        <title>Genome-guide identification and characterization of bacteria that degrade polycyclic aromatic hydrocarbons and resist hexavalent chromium simultaneously.</title>
        <authorList>
            <person name="Feng H."/>
        </authorList>
    </citation>
    <scope>NUCLEOTIDE SEQUENCE [LARGE SCALE GENOMIC DNA]</scope>
    <source>
        <strain evidence="1 2">J015</strain>
    </source>
</reference>
<dbReference type="SUPFAM" id="SSF140736">
    <property type="entry name" value="Rv1873-like"/>
    <property type="match status" value="1"/>
</dbReference>
<evidence type="ECO:0000313" key="2">
    <source>
        <dbReference type="Proteomes" id="UP000273159"/>
    </source>
</evidence>
<dbReference type="Pfam" id="PF08837">
    <property type="entry name" value="DUF1810"/>
    <property type="match status" value="1"/>
</dbReference>
<organism evidence="1 2">
    <name type="scientific">Pseudarthrobacter phenanthrenivorans</name>
    <name type="common">Arthrobacter phenanthrenivorans</name>
    <dbReference type="NCBI Taxonomy" id="361575"/>
    <lineage>
        <taxon>Bacteria</taxon>
        <taxon>Bacillati</taxon>
        <taxon>Actinomycetota</taxon>
        <taxon>Actinomycetes</taxon>
        <taxon>Micrococcales</taxon>
        <taxon>Micrococcaceae</taxon>
        <taxon>Pseudarthrobacter</taxon>
    </lineage>
</organism>
<accession>A0A3B0FWQ1</accession>
<proteinExistence type="predicted"/>
<dbReference type="RefSeq" id="WP_120692393.1">
    <property type="nucleotide sequence ID" value="NZ_RBNH01000007.1"/>
</dbReference>